<dbReference type="GO" id="GO:0003677">
    <property type="term" value="F:DNA binding"/>
    <property type="evidence" value="ECO:0007669"/>
    <property type="project" value="UniProtKB-KW"/>
</dbReference>
<dbReference type="SUPFAM" id="SSF46785">
    <property type="entry name" value="Winged helix' DNA-binding domain"/>
    <property type="match status" value="1"/>
</dbReference>
<keyword evidence="3" id="KW-0804">Transcription</keyword>
<dbReference type="InterPro" id="IPR039422">
    <property type="entry name" value="MarR/SlyA-like"/>
</dbReference>
<dbReference type="CDD" id="cd00090">
    <property type="entry name" value="HTH_ARSR"/>
    <property type="match status" value="1"/>
</dbReference>
<feature type="domain" description="HTH marR-type" evidence="4">
    <location>
        <begin position="17"/>
        <end position="153"/>
    </location>
</feature>
<dbReference type="GO" id="GO:0003700">
    <property type="term" value="F:DNA-binding transcription factor activity"/>
    <property type="evidence" value="ECO:0007669"/>
    <property type="project" value="InterPro"/>
</dbReference>
<dbReference type="AlphaFoldDB" id="A0A2A6JC82"/>
<evidence type="ECO:0000256" key="3">
    <source>
        <dbReference type="ARBA" id="ARBA00023163"/>
    </source>
</evidence>
<evidence type="ECO:0000256" key="2">
    <source>
        <dbReference type="ARBA" id="ARBA00023125"/>
    </source>
</evidence>
<dbReference type="PANTHER" id="PTHR33164">
    <property type="entry name" value="TRANSCRIPTIONAL REGULATOR, MARR FAMILY"/>
    <property type="match status" value="1"/>
</dbReference>
<dbReference type="PROSITE" id="PS01117">
    <property type="entry name" value="HTH_MARR_1"/>
    <property type="match status" value="1"/>
</dbReference>
<organism evidence="5 6">
    <name type="scientific">Rhizobium chutanense</name>
    <dbReference type="NCBI Taxonomy" id="2035448"/>
    <lineage>
        <taxon>Bacteria</taxon>
        <taxon>Pseudomonadati</taxon>
        <taxon>Pseudomonadota</taxon>
        <taxon>Alphaproteobacteria</taxon>
        <taxon>Hyphomicrobiales</taxon>
        <taxon>Rhizobiaceae</taxon>
        <taxon>Rhizobium/Agrobacterium group</taxon>
        <taxon>Rhizobium</taxon>
    </lineage>
</organism>
<dbReference type="PANTHER" id="PTHR33164:SF57">
    <property type="entry name" value="MARR-FAMILY TRANSCRIPTIONAL REGULATOR"/>
    <property type="match status" value="1"/>
</dbReference>
<dbReference type="SMART" id="SM00347">
    <property type="entry name" value="HTH_MARR"/>
    <property type="match status" value="1"/>
</dbReference>
<dbReference type="GO" id="GO:0006950">
    <property type="term" value="P:response to stress"/>
    <property type="evidence" value="ECO:0007669"/>
    <property type="project" value="TreeGrafter"/>
</dbReference>
<accession>A0A2A6JC82</accession>
<name>A0A2A6JC82_9HYPH</name>
<dbReference type="InterPro" id="IPR036390">
    <property type="entry name" value="WH_DNA-bd_sf"/>
</dbReference>
<protein>
    <submittedName>
        <fullName evidence="5">MarR family transcriptional regulator</fullName>
    </submittedName>
</protein>
<dbReference type="Pfam" id="PF12802">
    <property type="entry name" value="MarR_2"/>
    <property type="match status" value="1"/>
</dbReference>
<comment type="caution">
    <text evidence="5">The sequence shown here is derived from an EMBL/GenBank/DDBJ whole genome shotgun (WGS) entry which is preliminary data.</text>
</comment>
<dbReference type="Proteomes" id="UP000220768">
    <property type="component" value="Unassembled WGS sequence"/>
</dbReference>
<dbReference type="PROSITE" id="PS50995">
    <property type="entry name" value="HTH_MARR_2"/>
    <property type="match status" value="1"/>
</dbReference>
<evidence type="ECO:0000313" key="6">
    <source>
        <dbReference type="Proteomes" id="UP000220768"/>
    </source>
</evidence>
<gene>
    <name evidence="5" type="ORF">CO666_13295</name>
</gene>
<dbReference type="InterPro" id="IPR023187">
    <property type="entry name" value="Tscrpt_reg_MarR-type_CS"/>
</dbReference>
<keyword evidence="1" id="KW-0805">Transcription regulation</keyword>
<dbReference type="InterPro" id="IPR011991">
    <property type="entry name" value="ArsR-like_HTH"/>
</dbReference>
<dbReference type="InterPro" id="IPR000835">
    <property type="entry name" value="HTH_MarR-typ"/>
</dbReference>
<dbReference type="EMBL" id="NWSV01000007">
    <property type="protein sequence ID" value="PDT03551.1"/>
    <property type="molecule type" value="Genomic_DNA"/>
</dbReference>
<evidence type="ECO:0000256" key="1">
    <source>
        <dbReference type="ARBA" id="ARBA00023015"/>
    </source>
</evidence>
<dbReference type="RefSeq" id="WP_097612594.1">
    <property type="nucleotide sequence ID" value="NZ_NWSV01000007.1"/>
</dbReference>
<dbReference type="Gene3D" id="1.10.10.10">
    <property type="entry name" value="Winged helix-like DNA-binding domain superfamily/Winged helix DNA-binding domain"/>
    <property type="match status" value="1"/>
</dbReference>
<keyword evidence="6" id="KW-1185">Reference proteome</keyword>
<keyword evidence="2" id="KW-0238">DNA-binding</keyword>
<evidence type="ECO:0000313" key="5">
    <source>
        <dbReference type="EMBL" id="PDT03551.1"/>
    </source>
</evidence>
<evidence type="ECO:0000259" key="4">
    <source>
        <dbReference type="PROSITE" id="PS50995"/>
    </source>
</evidence>
<proteinExistence type="predicted"/>
<reference evidence="5 6" key="1">
    <citation type="submission" date="2017-09" db="EMBL/GenBank/DDBJ databases">
        <title>Comparative genomics of rhizobia isolated from Phaseolus vulgaris in China.</title>
        <authorList>
            <person name="Tong W."/>
        </authorList>
    </citation>
    <scope>NUCLEOTIDE SEQUENCE [LARGE SCALE GENOMIC DNA]</scope>
    <source>
        <strain evidence="5 6">C5</strain>
    </source>
</reference>
<sequence length="174" mass="19390">MAASTENVQTTHMSEKLRELHGALIEIVSVMNRPQRDEQMVREAGISLDRALFPLLVAVERLGPIGVVELADRAGRDYTTVSRQVAKLESLDLVERRGSAADRRVREAIISPKGKAMTDRVDAARERMGRAIFANWDEHDFNELVRLMRRFANDIGGDFDSGATGMSEAHGESR</sequence>
<dbReference type="InterPro" id="IPR036388">
    <property type="entry name" value="WH-like_DNA-bd_sf"/>
</dbReference>